<dbReference type="CDD" id="cd17769">
    <property type="entry name" value="NP_TgUP-like"/>
    <property type="match status" value="1"/>
</dbReference>
<gene>
    <name evidence="2" type="ORF">Agub_g14691</name>
</gene>
<dbReference type="InterPro" id="IPR035994">
    <property type="entry name" value="Nucleoside_phosphorylase_sf"/>
</dbReference>
<dbReference type="SUPFAM" id="SSF53167">
    <property type="entry name" value="Purine and uridine phosphorylases"/>
    <property type="match status" value="1"/>
</dbReference>
<dbReference type="Gene3D" id="3.40.50.1580">
    <property type="entry name" value="Nucleoside phosphorylase domain"/>
    <property type="match status" value="1"/>
</dbReference>
<dbReference type="InterPro" id="IPR000845">
    <property type="entry name" value="Nucleoside_phosphorylase_d"/>
</dbReference>
<dbReference type="GO" id="GO:0006218">
    <property type="term" value="P:uridine catabolic process"/>
    <property type="evidence" value="ECO:0007669"/>
    <property type="project" value="TreeGrafter"/>
</dbReference>
<sequence>MLLGQKRAIAAPVVKPEGKQHSTHATSLAPCGPRGSSCLARARVGISLETHADISIGRHKPIYKNANFPTDAEGRTYHLGTKEGEVAPRILSVGSVSRAQLLSTLLDAPAPGKPLFQRTSSRGFLTITGLYEGQPVSIVSTHMGMPNMDFVVRENRAVVRGQMAIVRLGTCGAVQRPAKLGDLLIASHGSISIRRDPDYWSLLESASHHHTAGNGDSNCASCNNNSSNMNGLAVHASINTNGATAGTNGQTHGAGSNSSNCMIGRKPYTVAMRVPADAQLAALLAAEAERVVGAERVVHGLNASADSFYSSQGRTGSDFDDRNEGLLGELVAAHPDLVSLEMETFQLLDLARCSRGSIKAIGMCVALAERYSNAFLEYSKLEELEISGGTAALRALVRLPLDANLASASVATRTTDEGAGTASMEERRVQYVWE</sequence>
<dbReference type="PANTHER" id="PTHR43691">
    <property type="entry name" value="URIDINE PHOSPHORYLASE"/>
    <property type="match status" value="1"/>
</dbReference>
<evidence type="ECO:0000313" key="3">
    <source>
        <dbReference type="Proteomes" id="UP001054857"/>
    </source>
</evidence>
<protein>
    <recommendedName>
        <fullName evidence="1">Nucleoside phosphorylase domain-containing protein</fullName>
    </recommendedName>
</protein>
<reference evidence="2 3" key="1">
    <citation type="journal article" date="2021" name="Sci. Rep.">
        <title>Genome sequencing of the multicellular alga Astrephomene provides insights into convergent evolution of germ-soma differentiation.</title>
        <authorList>
            <person name="Yamashita S."/>
            <person name="Yamamoto K."/>
            <person name="Matsuzaki R."/>
            <person name="Suzuki S."/>
            <person name="Yamaguchi H."/>
            <person name="Hirooka S."/>
            <person name="Minakuchi Y."/>
            <person name="Miyagishima S."/>
            <person name="Kawachi M."/>
            <person name="Toyoda A."/>
            <person name="Nozaki H."/>
        </authorList>
    </citation>
    <scope>NUCLEOTIDE SEQUENCE [LARGE SCALE GENOMIC DNA]</scope>
    <source>
        <strain evidence="2 3">NIES-4017</strain>
    </source>
</reference>
<dbReference type="GO" id="GO:0005829">
    <property type="term" value="C:cytosol"/>
    <property type="evidence" value="ECO:0007669"/>
    <property type="project" value="TreeGrafter"/>
</dbReference>
<proteinExistence type="predicted"/>
<dbReference type="Proteomes" id="UP001054857">
    <property type="component" value="Unassembled WGS sequence"/>
</dbReference>
<feature type="domain" description="Nucleoside phosphorylase" evidence="1">
    <location>
        <begin position="90"/>
        <end position="368"/>
    </location>
</feature>
<comment type="caution">
    <text evidence="2">The sequence shown here is derived from an EMBL/GenBank/DDBJ whole genome shotgun (WGS) entry which is preliminary data.</text>
</comment>
<dbReference type="PANTHER" id="PTHR43691:SF14">
    <property type="entry name" value="URIDINE PHOSPHORYLASE"/>
    <property type="match status" value="1"/>
</dbReference>
<evidence type="ECO:0000313" key="2">
    <source>
        <dbReference type="EMBL" id="GFR52160.1"/>
    </source>
</evidence>
<dbReference type="Pfam" id="PF01048">
    <property type="entry name" value="PNP_UDP_1"/>
    <property type="match status" value="1"/>
</dbReference>
<organism evidence="2 3">
    <name type="scientific">Astrephomene gubernaculifera</name>
    <dbReference type="NCBI Taxonomy" id="47775"/>
    <lineage>
        <taxon>Eukaryota</taxon>
        <taxon>Viridiplantae</taxon>
        <taxon>Chlorophyta</taxon>
        <taxon>core chlorophytes</taxon>
        <taxon>Chlorophyceae</taxon>
        <taxon>CS clade</taxon>
        <taxon>Chlamydomonadales</taxon>
        <taxon>Astrephomenaceae</taxon>
        <taxon>Astrephomene</taxon>
    </lineage>
</organism>
<dbReference type="EMBL" id="BMAR01000059">
    <property type="protein sequence ID" value="GFR52160.1"/>
    <property type="molecule type" value="Genomic_DNA"/>
</dbReference>
<dbReference type="GO" id="GO:0004850">
    <property type="term" value="F:uridine phosphorylase activity"/>
    <property type="evidence" value="ECO:0007669"/>
    <property type="project" value="TreeGrafter"/>
</dbReference>
<name>A0AAD3HTM2_9CHLO</name>
<keyword evidence="3" id="KW-1185">Reference proteome</keyword>
<accession>A0AAD3HTM2</accession>
<dbReference type="AlphaFoldDB" id="A0AAD3HTM2"/>
<evidence type="ECO:0000259" key="1">
    <source>
        <dbReference type="Pfam" id="PF01048"/>
    </source>
</evidence>